<feature type="transmembrane region" description="Helical" evidence="2">
    <location>
        <begin position="39"/>
        <end position="60"/>
    </location>
</feature>
<protein>
    <submittedName>
        <fullName evidence="3">Uncharacterized protein</fullName>
    </submittedName>
</protein>
<evidence type="ECO:0000313" key="3">
    <source>
        <dbReference type="EMBL" id="VAI76146.1"/>
    </source>
</evidence>
<dbReference type="EMBL" id="LT934123">
    <property type="protein sequence ID" value="VAI76146.1"/>
    <property type="molecule type" value="Genomic_DNA"/>
</dbReference>
<keyword evidence="2" id="KW-0472">Membrane</keyword>
<evidence type="ECO:0000313" key="4">
    <source>
        <dbReference type="Proteomes" id="UP000324705"/>
    </source>
</evidence>
<evidence type="ECO:0000256" key="1">
    <source>
        <dbReference type="SAM" id="MobiDB-lite"/>
    </source>
</evidence>
<feature type="compositionally biased region" description="Polar residues" evidence="1">
    <location>
        <begin position="1"/>
        <end position="12"/>
    </location>
</feature>
<dbReference type="Gramene" id="TRITD7Av1G161500.1">
    <property type="protein sequence ID" value="TRITD7Av1G161500.1"/>
    <property type="gene ID" value="TRITD7Av1G161500"/>
</dbReference>
<feature type="region of interest" description="Disordered" evidence="1">
    <location>
        <begin position="1"/>
        <end position="26"/>
    </location>
</feature>
<reference evidence="3 4" key="1">
    <citation type="submission" date="2017-09" db="EMBL/GenBank/DDBJ databases">
        <authorList>
            <consortium name="International Durum Wheat Genome Sequencing Consortium (IDWGSC)"/>
            <person name="Milanesi L."/>
        </authorList>
    </citation>
    <scope>NUCLEOTIDE SEQUENCE [LARGE SCALE GENOMIC DNA]</scope>
    <source>
        <strain evidence="4">cv. Svevo</strain>
    </source>
</reference>
<dbReference type="AlphaFoldDB" id="A0A9R1BQA1"/>
<keyword evidence="2" id="KW-1133">Transmembrane helix</keyword>
<evidence type="ECO:0000256" key="2">
    <source>
        <dbReference type="SAM" id="Phobius"/>
    </source>
</evidence>
<name>A0A9R1BQA1_TRITD</name>
<gene>
    <name evidence="3" type="ORF">TRITD_7Av1G161500</name>
</gene>
<proteinExistence type="predicted"/>
<keyword evidence="2" id="KW-0812">Transmembrane</keyword>
<dbReference type="OMA" id="SAYLDRC"/>
<dbReference type="Proteomes" id="UP000324705">
    <property type="component" value="Chromosome 7A"/>
</dbReference>
<accession>A0A9R1BQA1</accession>
<sequence>MPSKYARSQPQPKTHIGSYSTPSPPPSAYLDRCLIFRRFLFSLLMRFFFHLALMVGRLLARSPSRPCCFSSSCGGGGGLVVGSGGSGRKGGALGGYKKRNPRKVASRIWAWAC</sequence>
<organism evidence="3 4">
    <name type="scientific">Triticum turgidum subsp. durum</name>
    <name type="common">Durum wheat</name>
    <name type="synonym">Triticum durum</name>
    <dbReference type="NCBI Taxonomy" id="4567"/>
    <lineage>
        <taxon>Eukaryota</taxon>
        <taxon>Viridiplantae</taxon>
        <taxon>Streptophyta</taxon>
        <taxon>Embryophyta</taxon>
        <taxon>Tracheophyta</taxon>
        <taxon>Spermatophyta</taxon>
        <taxon>Magnoliopsida</taxon>
        <taxon>Liliopsida</taxon>
        <taxon>Poales</taxon>
        <taxon>Poaceae</taxon>
        <taxon>BOP clade</taxon>
        <taxon>Pooideae</taxon>
        <taxon>Triticodae</taxon>
        <taxon>Triticeae</taxon>
        <taxon>Triticinae</taxon>
        <taxon>Triticum</taxon>
    </lineage>
</organism>
<keyword evidence="4" id="KW-1185">Reference proteome</keyword>